<dbReference type="Proteomes" id="UP000092839">
    <property type="component" value="Chromosome"/>
</dbReference>
<reference evidence="1 2" key="1">
    <citation type="submission" date="2016-07" db="EMBL/GenBank/DDBJ databases">
        <title>Complete genome sequence of Bradyrhizobium icense LMTR 13T, a potential inoculant strain isolated from lima bean (Phaseolus lunatus) in Peru.</title>
        <authorList>
            <person name="Ormeno-Orrillo E."/>
            <person name="Duran D."/>
            <person name="Rogel M.A."/>
            <person name="Rey L."/>
            <person name="Imperial J."/>
            <person name="Ruiz-Argueso T."/>
            <person name="Martinez-Romero E."/>
        </authorList>
    </citation>
    <scope>NUCLEOTIDE SEQUENCE [LARGE SCALE GENOMIC DNA]</scope>
    <source>
        <strain evidence="1 2">LMTR 13</strain>
    </source>
</reference>
<dbReference type="STRING" id="1274631.LMTR13_25800"/>
<dbReference type="EMBL" id="CP016428">
    <property type="protein sequence ID" value="ANW03055.1"/>
    <property type="molecule type" value="Genomic_DNA"/>
</dbReference>
<evidence type="ECO:0000313" key="1">
    <source>
        <dbReference type="EMBL" id="ANW03055.1"/>
    </source>
</evidence>
<accession>A0A1B1UK20</accession>
<organism evidence="1 2">
    <name type="scientific">Bradyrhizobium icense</name>
    <dbReference type="NCBI Taxonomy" id="1274631"/>
    <lineage>
        <taxon>Bacteria</taxon>
        <taxon>Pseudomonadati</taxon>
        <taxon>Pseudomonadota</taxon>
        <taxon>Alphaproteobacteria</taxon>
        <taxon>Hyphomicrobiales</taxon>
        <taxon>Nitrobacteraceae</taxon>
        <taxon>Bradyrhizobium</taxon>
    </lineage>
</organism>
<sequence>MPEYERHLFDNVEAYWQARRIYNNYNDSNRFFSLGENLLVDAILEDYGTFVWKEYEFRVLPAKDHTYGMVSLIADADGRKVAFTGDLMTSGGNSINFMQWSTVMVIAWHRIYNAIDPCSKKGGRRDCLSVAWDADQ</sequence>
<keyword evidence="2" id="KW-1185">Reference proteome</keyword>
<dbReference type="KEGG" id="bic:LMTR13_25800"/>
<gene>
    <name evidence="1" type="ORF">LMTR13_25800</name>
</gene>
<evidence type="ECO:0000313" key="2">
    <source>
        <dbReference type="Proteomes" id="UP000092839"/>
    </source>
</evidence>
<dbReference type="SUPFAM" id="SSF56281">
    <property type="entry name" value="Metallo-hydrolase/oxidoreductase"/>
    <property type="match status" value="1"/>
</dbReference>
<evidence type="ECO:0008006" key="3">
    <source>
        <dbReference type="Google" id="ProtNLM"/>
    </source>
</evidence>
<dbReference type="AlphaFoldDB" id="A0A1B1UK20"/>
<name>A0A1B1UK20_9BRAD</name>
<proteinExistence type="predicted"/>
<dbReference type="Gene3D" id="3.60.15.10">
    <property type="entry name" value="Ribonuclease Z/Hydroxyacylglutathione hydrolase-like"/>
    <property type="match status" value="1"/>
</dbReference>
<dbReference type="CDD" id="cd06262">
    <property type="entry name" value="metallo-hydrolase-like_MBL-fold"/>
    <property type="match status" value="1"/>
</dbReference>
<dbReference type="InterPro" id="IPR036866">
    <property type="entry name" value="RibonucZ/Hydroxyglut_hydro"/>
</dbReference>
<protein>
    <recommendedName>
        <fullName evidence="3">Metallo-beta-lactamase domain-containing protein</fullName>
    </recommendedName>
</protein>